<gene>
    <name evidence="6" type="ORF">A11S_884</name>
</gene>
<feature type="transmembrane region" description="Helical" evidence="5">
    <location>
        <begin position="82"/>
        <end position="104"/>
    </location>
</feature>
<keyword evidence="2 5" id="KW-0812">Transmembrane</keyword>
<keyword evidence="4 5" id="KW-0472">Membrane</keyword>
<evidence type="ECO:0000256" key="4">
    <source>
        <dbReference type="ARBA" id="ARBA00023136"/>
    </source>
</evidence>
<dbReference type="PANTHER" id="PTHR43701:SF12">
    <property type="entry name" value="MEMBRANE TRANSPORTER PROTEIN YTNM-RELATED"/>
    <property type="match status" value="1"/>
</dbReference>
<proteinExistence type="inferred from homology"/>
<dbReference type="GO" id="GO:0005886">
    <property type="term" value="C:plasma membrane"/>
    <property type="evidence" value="ECO:0007669"/>
    <property type="project" value="UniProtKB-SubCell"/>
</dbReference>
<feature type="transmembrane region" description="Helical" evidence="5">
    <location>
        <begin position="272"/>
        <end position="292"/>
    </location>
</feature>
<dbReference type="RefSeq" id="WP_015467255.1">
    <property type="nucleotide sequence ID" value="NC_020812.1"/>
</dbReference>
<dbReference type="PANTHER" id="PTHR43701">
    <property type="entry name" value="MEMBRANE TRANSPORTER PROTEIN MJ0441-RELATED"/>
    <property type="match status" value="1"/>
</dbReference>
<evidence type="ECO:0000256" key="3">
    <source>
        <dbReference type="ARBA" id="ARBA00022989"/>
    </source>
</evidence>
<evidence type="ECO:0000256" key="5">
    <source>
        <dbReference type="RuleBase" id="RU363041"/>
    </source>
</evidence>
<organism evidence="6 7">
    <name type="scientific">Micavibrio aeruginosavorus EPB</name>
    <dbReference type="NCBI Taxonomy" id="349215"/>
    <lineage>
        <taxon>Bacteria</taxon>
        <taxon>Pseudomonadati</taxon>
        <taxon>Bdellovibrionota</taxon>
        <taxon>Bdellovibrionia</taxon>
        <taxon>Bdellovibrionales</taxon>
        <taxon>Pseudobdellovibrionaceae</taxon>
        <taxon>Micavibrio</taxon>
    </lineage>
</organism>
<keyword evidence="5" id="KW-1003">Cell membrane</keyword>
<comment type="subcellular location">
    <subcellularLocation>
        <location evidence="5">Cell membrane</location>
        <topology evidence="5">Multi-pass membrane protein</topology>
    </subcellularLocation>
    <subcellularLocation>
        <location evidence="1">Membrane</location>
        <topology evidence="1">Multi-pass membrane protein</topology>
    </subcellularLocation>
</comment>
<evidence type="ECO:0000256" key="2">
    <source>
        <dbReference type="ARBA" id="ARBA00022692"/>
    </source>
</evidence>
<sequence length="303" mass="32059">MQIYLPIAEMAVSAEMILLLGALVGFLSGIFGVGGGFMTTPFLIFLGIPPAIAVGTQSNQLAASSLSGVLAHMRKGNVDFRMGGVMLGGSLAGSVVGIMLFRLLQYVGQIDLAIPILYVLLLGSMGSMMLVESLLAFVRKTAHEDGGKGLAHHPIFEKLPYKMRFPHSRLYVSALLPASIGFVGGLLVSIMGVGGGFLLVPAMIYILGMPTLLVAGTSLFQILITSIFTTILHALTNQTVDVVLAFLLIAGGVVGTQIGVRVARRIKGAYSRIALAVLLLIVCVELATELFVRPEDLYSTVIR</sequence>
<comment type="similarity">
    <text evidence="5">Belongs to the 4-toluene sulfonate uptake permease (TSUP) (TC 2.A.102) family.</text>
</comment>
<dbReference type="KEGG" id="man:A11S_884"/>
<feature type="transmembrane region" description="Helical" evidence="5">
    <location>
        <begin position="242"/>
        <end position="260"/>
    </location>
</feature>
<protein>
    <recommendedName>
        <fullName evidence="5">Probable membrane transporter protein</fullName>
    </recommendedName>
</protein>
<dbReference type="OrthoDB" id="9779078at2"/>
<keyword evidence="3 5" id="KW-1133">Transmembrane helix</keyword>
<feature type="transmembrane region" description="Helical" evidence="5">
    <location>
        <begin position="212"/>
        <end position="236"/>
    </location>
</feature>
<dbReference type="Proteomes" id="UP000011932">
    <property type="component" value="Chromosome"/>
</dbReference>
<name>M4VI30_9BACT</name>
<accession>M4VI30</accession>
<dbReference type="HOGENOM" id="CLU_045498_0_0_5"/>
<dbReference type="AlphaFoldDB" id="M4VI30"/>
<dbReference type="PATRIC" id="fig|349215.9.peg.855"/>
<feature type="transmembrane region" description="Helical" evidence="5">
    <location>
        <begin position="12"/>
        <end position="33"/>
    </location>
</feature>
<dbReference type="InterPro" id="IPR051598">
    <property type="entry name" value="TSUP/Inactive_protease-like"/>
</dbReference>
<dbReference type="EMBL" id="CP003538">
    <property type="protein sequence ID" value="AGH97706.1"/>
    <property type="molecule type" value="Genomic_DNA"/>
</dbReference>
<dbReference type="InterPro" id="IPR002781">
    <property type="entry name" value="TM_pro_TauE-like"/>
</dbReference>
<feature type="transmembrane region" description="Helical" evidence="5">
    <location>
        <begin position="116"/>
        <end position="138"/>
    </location>
</feature>
<dbReference type="Pfam" id="PF01925">
    <property type="entry name" value="TauE"/>
    <property type="match status" value="1"/>
</dbReference>
<evidence type="ECO:0000256" key="1">
    <source>
        <dbReference type="ARBA" id="ARBA00004141"/>
    </source>
</evidence>
<evidence type="ECO:0000313" key="7">
    <source>
        <dbReference type="Proteomes" id="UP000011932"/>
    </source>
</evidence>
<evidence type="ECO:0000313" key="6">
    <source>
        <dbReference type="EMBL" id="AGH97706.1"/>
    </source>
</evidence>
<feature type="transmembrane region" description="Helical" evidence="5">
    <location>
        <begin position="170"/>
        <end position="200"/>
    </location>
</feature>
<dbReference type="STRING" id="349215.A11S_884"/>
<reference evidence="6 7" key="1">
    <citation type="journal article" date="2013" name="ISME J.">
        <title>By their genes ye shall know them: genomic signatures of predatory bacteria.</title>
        <authorList>
            <person name="Pasternak Z."/>
            <person name="Pietrokovski S."/>
            <person name="Rotem O."/>
            <person name="Gophna U."/>
            <person name="Lurie-Weinberger M.N."/>
            <person name="Jurkevitch E."/>
        </authorList>
    </citation>
    <scope>NUCLEOTIDE SEQUENCE [LARGE SCALE GENOMIC DNA]</scope>
    <source>
        <strain evidence="6">EPB</strain>
    </source>
</reference>